<sequence length="121" mass="14299">MITKVLRNFFLGILATVLIGSLSYYIRLKMIEKSAEHFITKSQEYSKQVLEQQRSNLQAKQRQAEHDYKKAQEEHAFNEAFYAWYTEPDGCDNWKSDSHMVECVNHKINAKNTFKSIYQNN</sequence>
<dbReference type="Proteomes" id="UP000569732">
    <property type="component" value="Unassembled WGS sequence"/>
</dbReference>
<reference evidence="3 4" key="1">
    <citation type="submission" date="2020-07" db="EMBL/GenBank/DDBJ databases">
        <title>Endozoicomonas sp. nov., isolated from sediment.</title>
        <authorList>
            <person name="Gu T."/>
        </authorList>
    </citation>
    <scope>NUCLEOTIDE SEQUENCE [LARGE SCALE GENOMIC DNA]</scope>
    <source>
        <strain evidence="3 4">SM1973</strain>
    </source>
</reference>
<dbReference type="RefSeq" id="WP_180571272.1">
    <property type="nucleotide sequence ID" value="NZ_JACCKB010000071.1"/>
</dbReference>
<organism evidence="3 4">
    <name type="scientific">Spartinivicinus marinus</name>
    <dbReference type="NCBI Taxonomy" id="2994442"/>
    <lineage>
        <taxon>Bacteria</taxon>
        <taxon>Pseudomonadati</taxon>
        <taxon>Pseudomonadota</taxon>
        <taxon>Gammaproteobacteria</taxon>
        <taxon>Oceanospirillales</taxon>
        <taxon>Zooshikellaceae</taxon>
        <taxon>Spartinivicinus</taxon>
    </lineage>
</organism>
<keyword evidence="2" id="KW-1133">Transmembrane helix</keyword>
<feature type="coiled-coil region" evidence="1">
    <location>
        <begin position="47"/>
        <end position="74"/>
    </location>
</feature>
<keyword evidence="2" id="KW-0812">Transmembrane</keyword>
<comment type="caution">
    <text evidence="3">The sequence shown here is derived from an EMBL/GenBank/DDBJ whole genome shotgun (WGS) entry which is preliminary data.</text>
</comment>
<evidence type="ECO:0000256" key="2">
    <source>
        <dbReference type="SAM" id="Phobius"/>
    </source>
</evidence>
<gene>
    <name evidence="3" type="ORF">H0A36_24965</name>
</gene>
<proteinExistence type="predicted"/>
<dbReference type="EMBL" id="JACCKB010000071">
    <property type="protein sequence ID" value="NYZ69275.1"/>
    <property type="molecule type" value="Genomic_DNA"/>
</dbReference>
<keyword evidence="1" id="KW-0175">Coiled coil</keyword>
<keyword evidence="4" id="KW-1185">Reference proteome</keyword>
<feature type="transmembrane region" description="Helical" evidence="2">
    <location>
        <begin position="6"/>
        <end position="26"/>
    </location>
</feature>
<evidence type="ECO:0000313" key="3">
    <source>
        <dbReference type="EMBL" id="NYZ69275.1"/>
    </source>
</evidence>
<protein>
    <submittedName>
        <fullName evidence="3">Uncharacterized protein</fullName>
    </submittedName>
</protein>
<evidence type="ECO:0000256" key="1">
    <source>
        <dbReference type="SAM" id="Coils"/>
    </source>
</evidence>
<accession>A0A853IJM1</accession>
<dbReference type="AlphaFoldDB" id="A0A853IJM1"/>
<keyword evidence="2" id="KW-0472">Membrane</keyword>
<evidence type="ECO:0000313" key="4">
    <source>
        <dbReference type="Proteomes" id="UP000569732"/>
    </source>
</evidence>
<name>A0A853IJM1_9GAMM</name>